<evidence type="ECO:0000256" key="4">
    <source>
        <dbReference type="RuleBase" id="RU003690"/>
    </source>
</evidence>
<evidence type="ECO:0000313" key="6">
    <source>
        <dbReference type="Proteomes" id="UP001279734"/>
    </source>
</evidence>
<dbReference type="Proteomes" id="UP001279734">
    <property type="component" value="Unassembled WGS sequence"/>
</dbReference>
<dbReference type="PANTHER" id="PTHR10353">
    <property type="entry name" value="GLYCOSYL HYDROLASE"/>
    <property type="match status" value="1"/>
</dbReference>
<dbReference type="Pfam" id="PF00232">
    <property type="entry name" value="Glyco_hydro_1"/>
    <property type="match status" value="1"/>
</dbReference>
<dbReference type="SUPFAM" id="SSF51445">
    <property type="entry name" value="(Trans)glycosidases"/>
    <property type="match status" value="1"/>
</dbReference>
<evidence type="ECO:0000256" key="2">
    <source>
        <dbReference type="ARBA" id="ARBA00022801"/>
    </source>
</evidence>
<reference evidence="5" key="1">
    <citation type="submission" date="2023-05" db="EMBL/GenBank/DDBJ databases">
        <title>Nepenthes gracilis genome sequencing.</title>
        <authorList>
            <person name="Fukushima K."/>
        </authorList>
    </citation>
    <scope>NUCLEOTIDE SEQUENCE</scope>
    <source>
        <strain evidence="5">SING2019-196</strain>
    </source>
</reference>
<keyword evidence="3" id="KW-0326">Glycosidase</keyword>
<accession>A0AAD3SFH7</accession>
<keyword evidence="6" id="KW-1185">Reference proteome</keyword>
<dbReference type="PANTHER" id="PTHR10353:SF209">
    <property type="entry name" value="GALACTOLIPID GALACTOSYLTRANSFERASE SFR2, CHLOROPLASTIC"/>
    <property type="match status" value="1"/>
</dbReference>
<gene>
    <name evidence="5" type="ORF">Nepgr_012123</name>
</gene>
<organism evidence="5 6">
    <name type="scientific">Nepenthes gracilis</name>
    <name type="common">Slender pitcher plant</name>
    <dbReference type="NCBI Taxonomy" id="150966"/>
    <lineage>
        <taxon>Eukaryota</taxon>
        <taxon>Viridiplantae</taxon>
        <taxon>Streptophyta</taxon>
        <taxon>Embryophyta</taxon>
        <taxon>Tracheophyta</taxon>
        <taxon>Spermatophyta</taxon>
        <taxon>Magnoliopsida</taxon>
        <taxon>eudicotyledons</taxon>
        <taxon>Gunneridae</taxon>
        <taxon>Pentapetalae</taxon>
        <taxon>Caryophyllales</taxon>
        <taxon>Nepenthaceae</taxon>
        <taxon>Nepenthes</taxon>
    </lineage>
</organism>
<protein>
    <recommendedName>
        <fullName evidence="7">Beta-glucosidase</fullName>
    </recommendedName>
</protein>
<comment type="caution">
    <text evidence="5">The sequence shown here is derived from an EMBL/GenBank/DDBJ whole genome shotgun (WGS) entry which is preliminary data.</text>
</comment>
<dbReference type="InterPro" id="IPR001360">
    <property type="entry name" value="Glyco_hydro_1"/>
</dbReference>
<proteinExistence type="inferred from homology"/>
<keyword evidence="2" id="KW-0378">Hydrolase</keyword>
<sequence length="216" mass="25378">MIRGFEKYIEVEESAPDTKHCHNEAAWHNVPHLKERLRFWSDPDTELELAKNTGDSVFRMGVDWSRIMPKEPMDGLKETVNVAVLERYKWIIHRVRSYGMKVMLTLFHHSLPPWAGDYRGWKLERTVGYFMDFTRLVVDSVSDVVDYWVTFNAPHVFCLLTYCTGAWPGGHPDALEMLYMKCPEQQRMQQPTIWLVVSTLPRLQCVYSFMSVLMRS</sequence>
<dbReference type="Gene3D" id="3.20.20.80">
    <property type="entry name" value="Glycosidases"/>
    <property type="match status" value="1"/>
</dbReference>
<name>A0AAD3SFH7_NEPGR</name>
<dbReference type="GO" id="GO:0005975">
    <property type="term" value="P:carbohydrate metabolic process"/>
    <property type="evidence" value="ECO:0007669"/>
    <property type="project" value="InterPro"/>
</dbReference>
<dbReference type="AlphaFoldDB" id="A0AAD3SFH7"/>
<dbReference type="InterPro" id="IPR017853">
    <property type="entry name" value="GH"/>
</dbReference>
<dbReference type="EMBL" id="BSYO01000010">
    <property type="protein sequence ID" value="GMH10282.1"/>
    <property type="molecule type" value="Genomic_DNA"/>
</dbReference>
<evidence type="ECO:0000313" key="5">
    <source>
        <dbReference type="EMBL" id="GMH10282.1"/>
    </source>
</evidence>
<comment type="similarity">
    <text evidence="1 4">Belongs to the glycosyl hydrolase 1 family.</text>
</comment>
<dbReference type="GO" id="GO:0008422">
    <property type="term" value="F:beta-glucosidase activity"/>
    <property type="evidence" value="ECO:0007669"/>
    <property type="project" value="TreeGrafter"/>
</dbReference>
<evidence type="ECO:0008006" key="7">
    <source>
        <dbReference type="Google" id="ProtNLM"/>
    </source>
</evidence>
<evidence type="ECO:0000256" key="3">
    <source>
        <dbReference type="ARBA" id="ARBA00023295"/>
    </source>
</evidence>
<evidence type="ECO:0000256" key="1">
    <source>
        <dbReference type="ARBA" id="ARBA00010838"/>
    </source>
</evidence>